<evidence type="ECO:0000256" key="6">
    <source>
        <dbReference type="ARBA" id="ARBA00060690"/>
    </source>
</evidence>
<evidence type="ECO:0000256" key="7">
    <source>
        <dbReference type="ARBA" id="ARBA00067024"/>
    </source>
</evidence>
<keyword evidence="16" id="KW-1185">Reference proteome</keyword>
<comment type="pathway">
    <text evidence="6">One-carbon metabolism; formaldehyde assimilation via serine pathway.</text>
</comment>
<keyword evidence="5 11" id="KW-0663">Pyridoxal phosphate</keyword>
<keyword evidence="15" id="KW-0670">Pyruvate</keyword>
<evidence type="ECO:0000256" key="13">
    <source>
        <dbReference type="RuleBase" id="RU004504"/>
    </source>
</evidence>
<accession>A0A7X0F6H9</accession>
<reference evidence="15 16" key="1">
    <citation type="submission" date="2020-08" db="EMBL/GenBank/DDBJ databases">
        <title>Genomic Encyclopedia of Type Strains, Phase IV (KMG-IV): sequencing the most valuable type-strain genomes for metagenomic binning, comparative biology and taxonomic classification.</title>
        <authorList>
            <person name="Goeker M."/>
        </authorList>
    </citation>
    <scope>NUCLEOTIDE SEQUENCE [LARGE SCALE GENOMIC DNA]</scope>
    <source>
        <strain evidence="15 16">DSM 7051</strain>
    </source>
</reference>
<dbReference type="Gene3D" id="3.40.640.10">
    <property type="entry name" value="Type I PLP-dependent aspartate aminotransferase-like (Major domain)"/>
    <property type="match status" value="1"/>
</dbReference>
<evidence type="ECO:0000256" key="8">
    <source>
        <dbReference type="ARBA" id="ARBA00070386"/>
    </source>
</evidence>
<dbReference type="NCBIfam" id="NF045640">
    <property type="entry name" value="AspGlyoxATaseBhcA"/>
    <property type="match status" value="1"/>
</dbReference>
<dbReference type="GO" id="GO:0019265">
    <property type="term" value="P:glycine biosynthetic process, by transamination of glyoxylate"/>
    <property type="evidence" value="ECO:0007669"/>
    <property type="project" value="TreeGrafter"/>
</dbReference>
<gene>
    <name evidence="15" type="ORF">GGR00_001768</name>
</gene>
<comment type="cofactor">
    <cofactor evidence="1 11 13">
        <name>pyridoxal 5'-phosphate</name>
        <dbReference type="ChEBI" id="CHEBI:597326"/>
    </cofactor>
</comment>
<feature type="binding site" evidence="10">
    <location>
        <position position="341"/>
    </location>
    <ligand>
        <name>substrate</name>
    </ligand>
</feature>
<dbReference type="Pfam" id="PF00266">
    <property type="entry name" value="Aminotran_5"/>
    <property type="match status" value="1"/>
</dbReference>
<dbReference type="AlphaFoldDB" id="A0A7X0F6H9"/>
<dbReference type="PANTHER" id="PTHR21152">
    <property type="entry name" value="AMINOTRANSFERASE CLASS V"/>
    <property type="match status" value="1"/>
</dbReference>
<keyword evidence="4 15" id="KW-0808">Transferase</keyword>
<evidence type="ECO:0000256" key="2">
    <source>
        <dbReference type="ARBA" id="ARBA00009236"/>
    </source>
</evidence>
<dbReference type="FunFam" id="3.40.640.10:FF:000054">
    <property type="entry name" value="Serine--glyoxylate aminotransferase"/>
    <property type="match status" value="1"/>
</dbReference>
<evidence type="ECO:0000256" key="5">
    <source>
        <dbReference type="ARBA" id="ARBA00022898"/>
    </source>
</evidence>
<dbReference type="Proteomes" id="UP000536262">
    <property type="component" value="Unassembled WGS sequence"/>
</dbReference>
<evidence type="ECO:0000259" key="14">
    <source>
        <dbReference type="Pfam" id="PF00266"/>
    </source>
</evidence>
<dbReference type="EC" id="2.6.1.45" evidence="7"/>
<dbReference type="Gene3D" id="3.90.1150.10">
    <property type="entry name" value="Aspartate Aminotransferase, domain 1"/>
    <property type="match status" value="1"/>
</dbReference>
<dbReference type="EMBL" id="JACHOU010000003">
    <property type="protein sequence ID" value="MBB6353994.1"/>
    <property type="molecule type" value="Genomic_DNA"/>
</dbReference>
<dbReference type="RefSeq" id="WP_184699222.1">
    <property type="nucleotide sequence ID" value="NZ_BAABEG010000001.1"/>
</dbReference>
<dbReference type="InterPro" id="IPR015422">
    <property type="entry name" value="PyrdxlP-dep_Trfase_small"/>
</dbReference>
<dbReference type="GO" id="GO:0050281">
    <property type="term" value="F:L-serine-glyoxylate transaminase activity"/>
    <property type="evidence" value="ECO:0007669"/>
    <property type="project" value="UniProtKB-EC"/>
</dbReference>
<evidence type="ECO:0000313" key="16">
    <source>
        <dbReference type="Proteomes" id="UP000536262"/>
    </source>
</evidence>
<evidence type="ECO:0000313" key="15">
    <source>
        <dbReference type="EMBL" id="MBB6353994.1"/>
    </source>
</evidence>
<evidence type="ECO:0000256" key="12">
    <source>
        <dbReference type="RuleBase" id="RU004075"/>
    </source>
</evidence>
<dbReference type="InterPro" id="IPR015424">
    <property type="entry name" value="PyrdxlP-dep_Trfase"/>
</dbReference>
<dbReference type="PANTHER" id="PTHR21152:SF24">
    <property type="entry name" value="ALANINE--GLYOXYLATE AMINOTRANSFERASE 1"/>
    <property type="match status" value="1"/>
</dbReference>
<comment type="catalytic activity">
    <reaction evidence="9">
        <text>glyoxylate + L-serine = 3-hydroxypyruvate + glycine</text>
        <dbReference type="Rhea" id="RHEA:19125"/>
        <dbReference type="ChEBI" id="CHEBI:17180"/>
        <dbReference type="ChEBI" id="CHEBI:33384"/>
        <dbReference type="ChEBI" id="CHEBI:36655"/>
        <dbReference type="ChEBI" id="CHEBI:57305"/>
        <dbReference type="EC" id="2.6.1.45"/>
    </reaction>
</comment>
<name>A0A7X0F6H9_9HYPH</name>
<keyword evidence="3 15" id="KW-0032">Aminotransferase</keyword>
<evidence type="ECO:0000256" key="4">
    <source>
        <dbReference type="ARBA" id="ARBA00022679"/>
    </source>
</evidence>
<feature type="modified residue" description="N6-(pyridoxal phosphate)lysine" evidence="11">
    <location>
        <position position="196"/>
    </location>
</feature>
<dbReference type="InterPro" id="IPR024169">
    <property type="entry name" value="SP_NH2Trfase/AEP_transaminase"/>
</dbReference>
<dbReference type="InterPro" id="IPR015421">
    <property type="entry name" value="PyrdxlP-dep_Trfase_major"/>
</dbReference>
<proteinExistence type="inferred from homology"/>
<dbReference type="PIRSF" id="PIRSF000524">
    <property type="entry name" value="SPT"/>
    <property type="match status" value="1"/>
</dbReference>
<comment type="caution">
    <text evidence="15">The sequence shown here is derived from an EMBL/GenBank/DDBJ whole genome shotgun (WGS) entry which is preliminary data.</text>
</comment>
<dbReference type="GO" id="GO:0008453">
    <property type="term" value="F:alanine-glyoxylate transaminase activity"/>
    <property type="evidence" value="ECO:0007669"/>
    <property type="project" value="TreeGrafter"/>
</dbReference>
<dbReference type="PROSITE" id="PS00595">
    <property type="entry name" value="AA_TRANSFER_CLASS_5"/>
    <property type="match status" value="1"/>
</dbReference>
<dbReference type="SUPFAM" id="SSF53383">
    <property type="entry name" value="PLP-dependent transferases"/>
    <property type="match status" value="1"/>
</dbReference>
<protein>
    <recommendedName>
        <fullName evidence="8">Serine--glyoxylate aminotransferase</fullName>
        <ecNumber evidence="7">2.6.1.45</ecNumber>
    </recommendedName>
</protein>
<dbReference type="InterPro" id="IPR020578">
    <property type="entry name" value="Aminotrans_V_PyrdxlP_BS"/>
</dbReference>
<comment type="similarity">
    <text evidence="2 12">Belongs to the class-V pyridoxal-phosphate-dependent aminotransferase family.</text>
</comment>
<sequence length="396" mass="42071">MSSQNPIFIPGPTNIPDVLRKAVDMPTIDHRSPIFGKILHPALDGVKKVLKTTQAEVFAFPSTGTGGWETAISNTLSAGDKVLATRNGMFSHRWIDMCQRHGLDVAVVTQNWGEGIPANIFEEMLVADKAHEIKAVLATHNETATGVRSDIAAVRRALDAAGHPALLFVDGVSSIGCMDFRMDEWRVDVAVAGSQKGFMLPPGLAIVACSPRALAAAETAGLHRTFFDLRDMAKGYANNGYPYTPPVGLLNGLKLSTEMLLEEGMENVFARHHRIASGVRAAVAAWGLRLCAARPELYSDTVSAIRVPDGFDANKIVSHALNAYGVAFGTGLGDVAGKVFRIGHLGSLTDVMALSGIATAEMVMVDLGLPITLGSGVAAAQQYYRQSIGSPQQKAA</sequence>
<dbReference type="GO" id="GO:0004760">
    <property type="term" value="F:L-serine-pyruvate transaminase activity"/>
    <property type="evidence" value="ECO:0007669"/>
    <property type="project" value="TreeGrafter"/>
</dbReference>
<dbReference type="InterPro" id="IPR054863">
    <property type="entry name" value="AspGlyoxATase"/>
</dbReference>
<evidence type="ECO:0000256" key="9">
    <source>
        <dbReference type="ARBA" id="ARBA00093187"/>
    </source>
</evidence>
<evidence type="ECO:0000256" key="11">
    <source>
        <dbReference type="PIRSR" id="PIRSR000524-50"/>
    </source>
</evidence>
<feature type="domain" description="Aminotransferase class V" evidence="14">
    <location>
        <begin position="35"/>
        <end position="331"/>
    </location>
</feature>
<evidence type="ECO:0000256" key="10">
    <source>
        <dbReference type="PIRSR" id="PIRSR000524-1"/>
    </source>
</evidence>
<dbReference type="InterPro" id="IPR000192">
    <property type="entry name" value="Aminotrans_V_dom"/>
</dbReference>
<organism evidence="15 16">
    <name type="scientific">Aminobacter aganoensis</name>
    <dbReference type="NCBI Taxonomy" id="83264"/>
    <lineage>
        <taxon>Bacteria</taxon>
        <taxon>Pseudomonadati</taxon>
        <taxon>Pseudomonadota</taxon>
        <taxon>Alphaproteobacteria</taxon>
        <taxon>Hyphomicrobiales</taxon>
        <taxon>Phyllobacteriaceae</taxon>
        <taxon>Aminobacter</taxon>
    </lineage>
</organism>
<dbReference type="FunFam" id="3.90.1150.10:FF:000031">
    <property type="entry name" value="Serine--glyoxylate aminotransferase"/>
    <property type="match status" value="1"/>
</dbReference>
<evidence type="ECO:0000256" key="1">
    <source>
        <dbReference type="ARBA" id="ARBA00001933"/>
    </source>
</evidence>
<evidence type="ECO:0000256" key="3">
    <source>
        <dbReference type="ARBA" id="ARBA00022576"/>
    </source>
</evidence>